<accession>A0A0F9C4M7</accession>
<feature type="non-terminal residue" evidence="2">
    <location>
        <position position="49"/>
    </location>
</feature>
<comment type="caution">
    <text evidence="2">The sequence shown here is derived from an EMBL/GenBank/DDBJ whole genome shotgun (WGS) entry which is preliminary data.</text>
</comment>
<dbReference type="EMBL" id="LAZR01037817">
    <property type="protein sequence ID" value="KKL21207.1"/>
    <property type="molecule type" value="Genomic_DNA"/>
</dbReference>
<dbReference type="AlphaFoldDB" id="A0A0F9C4M7"/>
<reference evidence="2" key="1">
    <citation type="journal article" date="2015" name="Nature">
        <title>Complex archaea that bridge the gap between prokaryotes and eukaryotes.</title>
        <authorList>
            <person name="Spang A."/>
            <person name="Saw J.H."/>
            <person name="Jorgensen S.L."/>
            <person name="Zaremba-Niedzwiedzka K."/>
            <person name="Martijn J."/>
            <person name="Lind A.E."/>
            <person name="van Eijk R."/>
            <person name="Schleper C."/>
            <person name="Guy L."/>
            <person name="Ettema T.J."/>
        </authorList>
    </citation>
    <scope>NUCLEOTIDE SEQUENCE</scope>
</reference>
<protein>
    <submittedName>
        <fullName evidence="2">Uncharacterized protein</fullName>
    </submittedName>
</protein>
<name>A0A0F9C4M7_9ZZZZ</name>
<evidence type="ECO:0000256" key="1">
    <source>
        <dbReference type="SAM" id="MobiDB-lite"/>
    </source>
</evidence>
<proteinExistence type="predicted"/>
<evidence type="ECO:0000313" key="2">
    <source>
        <dbReference type="EMBL" id="KKL21207.1"/>
    </source>
</evidence>
<gene>
    <name evidence="2" type="ORF">LCGC14_2447820</name>
</gene>
<sequence>MEVYIFQAALLCEECGQDIITEIECPGDSGDENTYDSDDFPKGPYSNGG</sequence>
<feature type="region of interest" description="Disordered" evidence="1">
    <location>
        <begin position="23"/>
        <end position="49"/>
    </location>
</feature>
<organism evidence="2">
    <name type="scientific">marine sediment metagenome</name>
    <dbReference type="NCBI Taxonomy" id="412755"/>
    <lineage>
        <taxon>unclassified sequences</taxon>
        <taxon>metagenomes</taxon>
        <taxon>ecological metagenomes</taxon>
    </lineage>
</organism>
<feature type="compositionally biased region" description="Acidic residues" evidence="1">
    <location>
        <begin position="29"/>
        <end position="38"/>
    </location>
</feature>